<accession>A0A378N6D6</accession>
<name>A0A378N6D6_MANHA</name>
<keyword evidence="1" id="KW-0472">Membrane</keyword>
<protein>
    <submittedName>
        <fullName evidence="2">Putative inner membrane protein</fullName>
    </submittedName>
</protein>
<evidence type="ECO:0000313" key="3">
    <source>
        <dbReference type="Proteomes" id="UP000254802"/>
    </source>
</evidence>
<proteinExistence type="predicted"/>
<dbReference type="EMBL" id="UGPN01000002">
    <property type="protein sequence ID" value="STY64004.1"/>
    <property type="molecule type" value="Genomic_DNA"/>
</dbReference>
<evidence type="ECO:0000256" key="1">
    <source>
        <dbReference type="SAM" id="Phobius"/>
    </source>
</evidence>
<keyword evidence="1" id="KW-1133">Transmembrane helix</keyword>
<dbReference type="AlphaFoldDB" id="A0A378N6D6"/>
<organism evidence="2 3">
    <name type="scientific">Mannheimia haemolytica</name>
    <name type="common">Pasteurella haemolytica</name>
    <dbReference type="NCBI Taxonomy" id="75985"/>
    <lineage>
        <taxon>Bacteria</taxon>
        <taxon>Pseudomonadati</taxon>
        <taxon>Pseudomonadota</taxon>
        <taxon>Gammaproteobacteria</taxon>
        <taxon>Pasteurellales</taxon>
        <taxon>Pasteurellaceae</taxon>
        <taxon>Mannheimia</taxon>
    </lineage>
</organism>
<dbReference type="Proteomes" id="UP000254802">
    <property type="component" value="Unassembled WGS sequence"/>
</dbReference>
<gene>
    <name evidence="2" type="primary">yedE_2</name>
    <name evidence="2" type="ORF">NCTC10638_03177</name>
</gene>
<feature type="transmembrane region" description="Helical" evidence="1">
    <location>
        <begin position="20"/>
        <end position="38"/>
    </location>
</feature>
<reference evidence="2 3" key="1">
    <citation type="submission" date="2018-06" db="EMBL/GenBank/DDBJ databases">
        <authorList>
            <consortium name="Pathogen Informatics"/>
            <person name="Doyle S."/>
        </authorList>
    </citation>
    <scope>NUCLEOTIDE SEQUENCE [LARGE SCALE GENOMIC DNA]</scope>
    <source>
        <strain evidence="2 3">NCTC10638</strain>
    </source>
</reference>
<sequence length="53" mass="5997">MLTLDYEKINLLKEFGPVGGLFINYGLLILCLIAVVWWEKRFLAKAKAKLATA</sequence>
<evidence type="ECO:0000313" key="2">
    <source>
        <dbReference type="EMBL" id="STY64004.1"/>
    </source>
</evidence>
<keyword evidence="1" id="KW-0812">Transmembrane</keyword>